<evidence type="ECO:0000313" key="1">
    <source>
        <dbReference type="EMBL" id="KMU74446.1"/>
    </source>
</evidence>
<name>A0A0J8QPS9_COCIT</name>
<accession>A0A0J8QPS9</accession>
<dbReference type="Proteomes" id="UP000054559">
    <property type="component" value="Unassembled WGS sequence"/>
</dbReference>
<proteinExistence type="predicted"/>
<organism evidence="1 2">
    <name type="scientific">Coccidioides immitis RMSCC 3703</name>
    <dbReference type="NCBI Taxonomy" id="454286"/>
    <lineage>
        <taxon>Eukaryota</taxon>
        <taxon>Fungi</taxon>
        <taxon>Dikarya</taxon>
        <taxon>Ascomycota</taxon>
        <taxon>Pezizomycotina</taxon>
        <taxon>Eurotiomycetes</taxon>
        <taxon>Eurotiomycetidae</taxon>
        <taxon>Onygenales</taxon>
        <taxon>Onygenaceae</taxon>
        <taxon>Coccidioides</taxon>
    </lineage>
</organism>
<evidence type="ECO:0000313" key="2">
    <source>
        <dbReference type="Proteomes" id="UP000054559"/>
    </source>
</evidence>
<protein>
    <submittedName>
        <fullName evidence="1">Uncharacterized protein</fullName>
    </submittedName>
</protein>
<gene>
    <name evidence="1" type="ORF">CISG_04517</name>
</gene>
<dbReference type="STRING" id="454286.A0A0J8QPS9"/>
<sequence>MRVVMRVIGVESPMVDNRPIMVTRPWLPHLDLSKIDRKQSYLAGWALMGRRKACWVAYQTTRRETNINHPITVTRPRLWILGLWLFDKKALALANRDHKALALINRDHKALTQAGRDHKALALANRDHKALTQAGRDHKALTQAGRDHKALTQAGRDQKALTQAGRDHKALAQAGRDHKALALAGRDQKALTQAGRDHKAGLWPEGIKRL</sequence>
<dbReference type="EMBL" id="DS268135">
    <property type="protein sequence ID" value="KMU74446.1"/>
    <property type="molecule type" value="Genomic_DNA"/>
</dbReference>
<reference evidence="2" key="1">
    <citation type="journal article" date="2010" name="Genome Res.">
        <title>Population genomic sequencing of Coccidioides fungi reveals recent hybridization and transposon control.</title>
        <authorList>
            <person name="Neafsey D.E."/>
            <person name="Barker B.M."/>
            <person name="Sharpton T.J."/>
            <person name="Stajich J.E."/>
            <person name="Park D.J."/>
            <person name="Whiston E."/>
            <person name="Hung C.-Y."/>
            <person name="McMahan C."/>
            <person name="White J."/>
            <person name="Sykes S."/>
            <person name="Heiman D."/>
            <person name="Young S."/>
            <person name="Zeng Q."/>
            <person name="Abouelleil A."/>
            <person name="Aftuck L."/>
            <person name="Bessette D."/>
            <person name="Brown A."/>
            <person name="FitzGerald M."/>
            <person name="Lui A."/>
            <person name="Macdonald J.P."/>
            <person name="Priest M."/>
            <person name="Orbach M.J."/>
            <person name="Galgiani J.N."/>
            <person name="Kirkland T.N."/>
            <person name="Cole G.T."/>
            <person name="Birren B.W."/>
            <person name="Henn M.R."/>
            <person name="Taylor J.W."/>
            <person name="Rounsley S.D."/>
        </authorList>
    </citation>
    <scope>NUCLEOTIDE SEQUENCE [LARGE SCALE GENOMIC DNA]</scope>
    <source>
        <strain evidence="2">RMSCC 3703</strain>
    </source>
</reference>
<dbReference type="AlphaFoldDB" id="A0A0J8QPS9"/>